<dbReference type="Proteomes" id="UP001597195">
    <property type="component" value="Unassembled WGS sequence"/>
</dbReference>
<reference evidence="2" key="1">
    <citation type="journal article" date="2019" name="Int. J. Syst. Evol. Microbiol.">
        <title>The Global Catalogue of Microorganisms (GCM) 10K type strain sequencing project: providing services to taxonomists for standard genome sequencing and annotation.</title>
        <authorList>
            <consortium name="The Broad Institute Genomics Platform"/>
            <consortium name="The Broad Institute Genome Sequencing Center for Infectious Disease"/>
            <person name="Wu L."/>
            <person name="Ma J."/>
        </authorList>
    </citation>
    <scope>NUCLEOTIDE SEQUENCE [LARGE SCALE GENOMIC DNA]</scope>
    <source>
        <strain evidence="2">CCM 8906</strain>
    </source>
</reference>
<evidence type="ECO:0000313" key="2">
    <source>
        <dbReference type="Proteomes" id="UP001597195"/>
    </source>
</evidence>
<evidence type="ECO:0000313" key="1">
    <source>
        <dbReference type="EMBL" id="MFD1549225.1"/>
    </source>
</evidence>
<dbReference type="RefSeq" id="WP_125700818.1">
    <property type="nucleotide sequence ID" value="NZ_JBHTOM010000006.1"/>
</dbReference>
<proteinExistence type="predicted"/>
<comment type="caution">
    <text evidence="1">The sequence shown here is derived from an EMBL/GenBank/DDBJ whole genome shotgun (WGS) entry which is preliminary data.</text>
</comment>
<protein>
    <submittedName>
        <fullName evidence="1">Uncharacterized protein</fullName>
    </submittedName>
</protein>
<organism evidence="1 2">
    <name type="scientific">Levilactobacillus fuyuanensis</name>
    <dbReference type="NCBI Taxonomy" id="2486022"/>
    <lineage>
        <taxon>Bacteria</taxon>
        <taxon>Bacillati</taxon>
        <taxon>Bacillota</taxon>
        <taxon>Bacilli</taxon>
        <taxon>Lactobacillales</taxon>
        <taxon>Lactobacillaceae</taxon>
        <taxon>Levilactobacillus</taxon>
    </lineage>
</organism>
<gene>
    <name evidence="1" type="ORF">ACFQ5T_05915</name>
</gene>
<dbReference type="EMBL" id="JBHTOM010000006">
    <property type="protein sequence ID" value="MFD1549225.1"/>
    <property type="molecule type" value="Genomic_DNA"/>
</dbReference>
<sequence>MITTEQPGALVTVPAPTGSGKTFGVINYLCKRVAENPKFRAYFVATKKNNLYPETFGKTLLAKYVAENGAFTSTETRQQYFYRTLAVLRSLEETIAIVLNHRHDIPASLRSEELSRVLERLETYYQRFHNQPDQVLSGGRIKDYQNMAQAFTEFKGALIGVLADELGLDVPLDHGNRVRFCTYVAADETPAAHYLNQYFPEINLNQHQLVLLTWAKFTRSYQSFFGSQSITISRDEELGDSLIVLDEIDEMKRILSDQIIDGGLRLPIDFLALFREIHAATTNLQKRRPADIMAILRQKQRFSQLKQRVNYLDQKYKLTEDYKTVNSAAKTNFIFNLSSLTITSSHAWWSQDNPEEKKVILTNLKPKIHDLHFYEMVQQIGCFLETFTSLMGKWAELYQLQINGQREDLDNQLQLESALRTVCDTLWLSQDAKNIITAMFQQLGGRRHEVAKIKFENYYGRHLQRYGLQLVSLTDSDDHLNRTQIEIATVQTTPEKFLLKLVKRGMVLGMSATVDVETVLSNFDFNFLREQLGERLLYGLENLPEAIKESFDVSRRYRKNGGTVKVLETTSQAATSEGGHCMRDLIQARLQELKLSSEQGENLKNLEQFVKQTMTQIHQHFQKKDNPKEYQYIQLRYLELFDSFVCFLGNKKLPTFLGLQSILPKEDDDIRHLVMDRKFIEQVWEKLVAILCATENSRPQIRMIAKKLSSQHLAVKKQVDEALDLPAVKATRVYLLSSYATLGVGQNLQYYVDNVESAQLIDIAPKAVSADDERRQMVDIAGIYLGRVTQIFTQIPAQARPNNRKEWLTGYYELAGLVDNGEINLAQMAKYARKQSNGQPVRQFRDTISYVGAHTRLILQAVGRLDRAFNKVPETMVLLGTGVIDYFNVTMMQDYQLGPVAQAIRDHQLQKKHIIPTAAHTRRIRFRNQTQETKDAVLRMVGQLQTSVAAAGYFQTYRETLLKYPTMTAHQYDSHQIRSEFSYLDLKSVSYRVQRERDDFTFPSDDKGNVEISAETAGLSIISKNPDLRELFEANQWPVSWKVLDYILNPVQFDSYQGILGEKCGKFLIEKYWSTQLYDLKQLNHELFDFQTANHVLIDLKNWRQPHQREVASERQHVMDKLDEISRRTGQSDWRVLMVNLIVPAGSQNFIQQELVNGRVMEVPFLLDRDGKFALTVAEQRRVGEFLNG</sequence>
<accession>A0ABW4H386</accession>
<name>A0ABW4H386_9LACO</name>
<keyword evidence="2" id="KW-1185">Reference proteome</keyword>